<name>A0ABU9DKY5_9BACL</name>
<evidence type="ECO:0000313" key="10">
    <source>
        <dbReference type="Proteomes" id="UP001469365"/>
    </source>
</evidence>
<dbReference type="InterPro" id="IPR020846">
    <property type="entry name" value="MFS_dom"/>
</dbReference>
<dbReference type="Proteomes" id="UP001469365">
    <property type="component" value="Unassembled WGS sequence"/>
</dbReference>
<dbReference type="PANTHER" id="PTHR23501:SF191">
    <property type="entry name" value="VACUOLAR BASIC AMINO ACID TRANSPORTER 4"/>
    <property type="match status" value="1"/>
</dbReference>
<keyword evidence="5 7" id="KW-1133">Transmembrane helix</keyword>
<feature type="transmembrane region" description="Helical" evidence="7">
    <location>
        <begin position="205"/>
        <end position="223"/>
    </location>
</feature>
<comment type="subcellular location">
    <subcellularLocation>
        <location evidence="1">Cell membrane</location>
        <topology evidence="1">Multi-pass membrane protein</topology>
    </subcellularLocation>
</comment>
<evidence type="ECO:0000256" key="3">
    <source>
        <dbReference type="ARBA" id="ARBA00022475"/>
    </source>
</evidence>
<feature type="transmembrane region" description="Helical" evidence="7">
    <location>
        <begin position="53"/>
        <end position="72"/>
    </location>
</feature>
<evidence type="ECO:0000259" key="8">
    <source>
        <dbReference type="PROSITE" id="PS50850"/>
    </source>
</evidence>
<keyword evidence="2" id="KW-0813">Transport</keyword>
<dbReference type="Gene3D" id="1.20.1720.10">
    <property type="entry name" value="Multidrug resistance protein D"/>
    <property type="match status" value="1"/>
</dbReference>
<dbReference type="SUPFAM" id="SSF103473">
    <property type="entry name" value="MFS general substrate transporter"/>
    <property type="match status" value="1"/>
</dbReference>
<protein>
    <submittedName>
        <fullName evidence="9">MDR family MFS transporter</fullName>
    </submittedName>
</protein>
<dbReference type="EMBL" id="JBBPCC010000010">
    <property type="protein sequence ID" value="MEK8129531.1"/>
    <property type="molecule type" value="Genomic_DNA"/>
</dbReference>
<dbReference type="NCBIfam" id="TIGR00711">
    <property type="entry name" value="efflux_EmrB"/>
    <property type="match status" value="1"/>
</dbReference>
<organism evidence="9 10">
    <name type="scientific">Paenibacillus filicis</name>
    <dbReference type="NCBI Taxonomy" id="669464"/>
    <lineage>
        <taxon>Bacteria</taxon>
        <taxon>Bacillati</taxon>
        <taxon>Bacillota</taxon>
        <taxon>Bacilli</taxon>
        <taxon>Bacillales</taxon>
        <taxon>Paenibacillaceae</taxon>
        <taxon>Paenibacillus</taxon>
    </lineage>
</organism>
<evidence type="ECO:0000256" key="1">
    <source>
        <dbReference type="ARBA" id="ARBA00004651"/>
    </source>
</evidence>
<evidence type="ECO:0000256" key="6">
    <source>
        <dbReference type="ARBA" id="ARBA00023136"/>
    </source>
</evidence>
<feature type="transmembrane region" description="Helical" evidence="7">
    <location>
        <begin position="338"/>
        <end position="356"/>
    </location>
</feature>
<keyword evidence="10" id="KW-1185">Reference proteome</keyword>
<sequence>MDRTHVRSGPGKETNRKMVTLGLLAALFIGALDVTVVSTATPHMVEELSGLGMITWVFSIYTLTTCVATPIFGKLTDLYGRKSVFITGLIVFVLASVLCGMAESMTGLIWFRALQGIGAGALTPVTFTIIGDLYPGEQRGKMQGLFASVWSVAGLLGPLVGGYFVDYLSWRWIFYMNIPIGIVSLIMVFGFLHERFEKKRKRIDYAGAIAFTLGISAMLYALLSGGESLPWSSPVIWILFVVALAALLAFIAIEKRAEEPMIPLALFQSGVMNVSNLSGFLAFSISTGTTIYAPMWIQTLLGYTATKSGLMVMSMSLAWPIASNLAGKLMYRLGAKRFIVFGSLLVLLGSLWLMSLRIESPFWSITAILTVIGFGMGCLSTPQTVLIQSVVGWEMRGVATATNSLMRSLGQTVGVAIFGVLFNSHLIMHTKAELAGGMQAVFVAIFVIAMLNMIAVVFLPSARKIAELQKS</sequence>
<feature type="transmembrane region" description="Helical" evidence="7">
    <location>
        <begin position="109"/>
        <end position="133"/>
    </location>
</feature>
<evidence type="ECO:0000256" key="5">
    <source>
        <dbReference type="ARBA" id="ARBA00022989"/>
    </source>
</evidence>
<keyword evidence="3" id="KW-1003">Cell membrane</keyword>
<reference evidence="9 10" key="1">
    <citation type="submission" date="2024-04" db="EMBL/GenBank/DDBJ databases">
        <title>draft genome sequnece of Paenibacillus filicis.</title>
        <authorList>
            <person name="Kim D.-U."/>
        </authorList>
    </citation>
    <scope>NUCLEOTIDE SEQUENCE [LARGE SCALE GENOMIC DNA]</scope>
    <source>
        <strain evidence="9 10">KACC14197</strain>
    </source>
</reference>
<feature type="domain" description="Major facilitator superfamily (MFS) profile" evidence="8">
    <location>
        <begin position="19"/>
        <end position="464"/>
    </location>
</feature>
<keyword evidence="4 7" id="KW-0812">Transmembrane</keyword>
<dbReference type="CDD" id="cd17502">
    <property type="entry name" value="MFS_Azr1_MDR_like"/>
    <property type="match status" value="1"/>
</dbReference>
<comment type="caution">
    <text evidence="9">The sequence shown here is derived from an EMBL/GenBank/DDBJ whole genome shotgun (WGS) entry which is preliminary data.</text>
</comment>
<feature type="transmembrane region" description="Helical" evidence="7">
    <location>
        <begin position="309"/>
        <end position="326"/>
    </location>
</feature>
<dbReference type="RefSeq" id="WP_341416640.1">
    <property type="nucleotide sequence ID" value="NZ_JBBPCC010000010.1"/>
</dbReference>
<dbReference type="PANTHER" id="PTHR23501">
    <property type="entry name" value="MAJOR FACILITATOR SUPERFAMILY"/>
    <property type="match status" value="1"/>
</dbReference>
<accession>A0ABU9DKY5</accession>
<feature type="transmembrane region" description="Helical" evidence="7">
    <location>
        <begin position="172"/>
        <end position="193"/>
    </location>
</feature>
<evidence type="ECO:0000313" key="9">
    <source>
        <dbReference type="EMBL" id="MEK8129531.1"/>
    </source>
</evidence>
<feature type="transmembrane region" description="Helical" evidence="7">
    <location>
        <begin position="440"/>
        <end position="462"/>
    </location>
</feature>
<evidence type="ECO:0000256" key="7">
    <source>
        <dbReference type="SAM" id="Phobius"/>
    </source>
</evidence>
<feature type="transmembrane region" description="Helical" evidence="7">
    <location>
        <begin position="408"/>
        <end position="428"/>
    </location>
</feature>
<feature type="transmembrane region" description="Helical" evidence="7">
    <location>
        <begin position="84"/>
        <end position="103"/>
    </location>
</feature>
<gene>
    <name evidence="9" type="ORF">WMW72_16620</name>
</gene>
<dbReference type="PROSITE" id="PS50850">
    <property type="entry name" value="MFS"/>
    <property type="match status" value="1"/>
</dbReference>
<feature type="transmembrane region" description="Helical" evidence="7">
    <location>
        <begin position="362"/>
        <end position="387"/>
    </location>
</feature>
<feature type="transmembrane region" description="Helical" evidence="7">
    <location>
        <begin position="274"/>
        <end position="297"/>
    </location>
</feature>
<dbReference type="InterPro" id="IPR004638">
    <property type="entry name" value="EmrB-like"/>
</dbReference>
<feature type="transmembrane region" description="Helical" evidence="7">
    <location>
        <begin position="145"/>
        <end position="166"/>
    </location>
</feature>
<dbReference type="InterPro" id="IPR011701">
    <property type="entry name" value="MFS"/>
</dbReference>
<evidence type="ECO:0000256" key="2">
    <source>
        <dbReference type="ARBA" id="ARBA00022448"/>
    </source>
</evidence>
<feature type="transmembrane region" description="Helical" evidence="7">
    <location>
        <begin position="21"/>
        <end position="41"/>
    </location>
</feature>
<dbReference type="Gene3D" id="1.20.1250.20">
    <property type="entry name" value="MFS general substrate transporter like domains"/>
    <property type="match status" value="1"/>
</dbReference>
<feature type="transmembrane region" description="Helical" evidence="7">
    <location>
        <begin position="235"/>
        <end position="253"/>
    </location>
</feature>
<dbReference type="Pfam" id="PF07690">
    <property type="entry name" value="MFS_1"/>
    <property type="match status" value="1"/>
</dbReference>
<evidence type="ECO:0000256" key="4">
    <source>
        <dbReference type="ARBA" id="ARBA00022692"/>
    </source>
</evidence>
<dbReference type="InterPro" id="IPR036259">
    <property type="entry name" value="MFS_trans_sf"/>
</dbReference>
<proteinExistence type="predicted"/>
<keyword evidence="6 7" id="KW-0472">Membrane</keyword>